<dbReference type="GeneTree" id="ENSGT00960000190137"/>
<proteinExistence type="predicted"/>
<reference evidence="1 2" key="1">
    <citation type="submission" date="2018-10" db="EMBL/GenBank/DDBJ databases">
        <title>Improved assembly of the deer mouse Peromyscus maniculatus genome.</title>
        <authorList>
            <person name="Lassance J.-M."/>
            <person name="Hoekstra H.E."/>
        </authorList>
    </citation>
    <scope>NUCLEOTIDE SEQUENCE [LARGE SCALE GENOMIC DNA]</scope>
</reference>
<keyword evidence="2" id="KW-1185">Reference proteome</keyword>
<dbReference type="Ensembl" id="ENSPEMT00000036577.1">
    <property type="protein sequence ID" value="ENSPEMP00000032712.1"/>
    <property type="gene ID" value="ENSPEMG00000030202.1"/>
</dbReference>
<sequence length="83" mass="8943">MPPVPDHSLPSVREIAFLSTQSETWKCVNTCCKSKDRCWGRAVLGSEAVVLSILSGCGTILSTESLHVLSQPPHQDCHPSSVP</sequence>
<reference evidence="1" key="3">
    <citation type="submission" date="2025-09" db="UniProtKB">
        <authorList>
            <consortium name="Ensembl"/>
        </authorList>
    </citation>
    <scope>IDENTIFICATION</scope>
</reference>
<evidence type="ECO:0000313" key="2">
    <source>
        <dbReference type="Proteomes" id="UP000694547"/>
    </source>
</evidence>
<protein>
    <submittedName>
        <fullName evidence="1">Uncharacterized protein</fullName>
    </submittedName>
</protein>
<reference evidence="1" key="2">
    <citation type="submission" date="2025-08" db="UniProtKB">
        <authorList>
            <consortium name="Ensembl"/>
        </authorList>
    </citation>
    <scope>IDENTIFICATION</scope>
</reference>
<accession>A0A8C8UKJ6</accession>
<dbReference type="Proteomes" id="UP000694547">
    <property type="component" value="Chromosome 22"/>
</dbReference>
<dbReference type="AlphaFoldDB" id="A0A8C8UKJ6"/>
<evidence type="ECO:0000313" key="1">
    <source>
        <dbReference type="Ensembl" id="ENSPEMP00000032712.1"/>
    </source>
</evidence>
<name>A0A8C8UKJ6_PERMB</name>
<organism evidence="1 2">
    <name type="scientific">Peromyscus maniculatus bairdii</name>
    <name type="common">Prairie deer mouse</name>
    <dbReference type="NCBI Taxonomy" id="230844"/>
    <lineage>
        <taxon>Eukaryota</taxon>
        <taxon>Metazoa</taxon>
        <taxon>Chordata</taxon>
        <taxon>Craniata</taxon>
        <taxon>Vertebrata</taxon>
        <taxon>Euteleostomi</taxon>
        <taxon>Mammalia</taxon>
        <taxon>Eutheria</taxon>
        <taxon>Euarchontoglires</taxon>
        <taxon>Glires</taxon>
        <taxon>Rodentia</taxon>
        <taxon>Myomorpha</taxon>
        <taxon>Muroidea</taxon>
        <taxon>Cricetidae</taxon>
        <taxon>Neotominae</taxon>
        <taxon>Peromyscus</taxon>
    </lineage>
</organism>